<reference evidence="2" key="1">
    <citation type="journal article" date="2004" name="Environ. Microbiol.">
        <title>The genome of Desulfotalea psychrophila, a sulfate-reducing bacterium from permanently cold Arctic sediments.</title>
        <authorList>
            <person name="Rabus R."/>
            <person name="Ruepp A."/>
            <person name="Frickey T."/>
            <person name="Rattei T."/>
            <person name="Fartmann B."/>
            <person name="Stark M."/>
            <person name="Bauer M."/>
            <person name="Zibat A."/>
            <person name="Lombardot T."/>
            <person name="Becker I."/>
            <person name="Amann J."/>
            <person name="Gellner K."/>
            <person name="Teeling H."/>
            <person name="Leuschner W.D."/>
            <person name="Gloeckner F.-O."/>
            <person name="Lupas A.N."/>
            <person name="Amann R."/>
            <person name="Klenk H.-P."/>
        </authorList>
    </citation>
    <scope>NUCLEOTIDE SEQUENCE [LARGE SCALE GENOMIC DNA]</scope>
    <source>
        <strain evidence="2">DSM 12343 / LSv54</strain>
    </source>
</reference>
<organism evidence="1 2">
    <name type="scientific">Desulfotalea psychrophila (strain LSv54 / DSM 12343)</name>
    <dbReference type="NCBI Taxonomy" id="177439"/>
    <lineage>
        <taxon>Bacteria</taxon>
        <taxon>Pseudomonadati</taxon>
        <taxon>Thermodesulfobacteriota</taxon>
        <taxon>Desulfobulbia</taxon>
        <taxon>Desulfobulbales</taxon>
        <taxon>Desulfocapsaceae</taxon>
        <taxon>Desulfotalea</taxon>
    </lineage>
</organism>
<gene>
    <name evidence="1" type="ordered locus">DP1058</name>
</gene>
<evidence type="ECO:0000313" key="1">
    <source>
        <dbReference type="EMBL" id="CAG35787.1"/>
    </source>
</evidence>
<dbReference type="HOGENOM" id="CLU_2972054_0_0_7"/>
<proteinExistence type="predicted"/>
<dbReference type="KEGG" id="dps:DP1058"/>
<keyword evidence="2" id="KW-1185">Reference proteome</keyword>
<accession>Q6APD7</accession>
<evidence type="ECO:0000313" key="2">
    <source>
        <dbReference type="Proteomes" id="UP000000602"/>
    </source>
</evidence>
<dbReference type="EMBL" id="CR522870">
    <property type="protein sequence ID" value="CAG35787.1"/>
    <property type="molecule type" value="Genomic_DNA"/>
</dbReference>
<name>Q6APD7_DESPS</name>
<sequence length="58" mass="6750">MIYATRQLLTRKSKHHTNERLIHHWPKKIAVTTVSEEEITNDFFLLNLGWSNTISATG</sequence>
<dbReference type="Proteomes" id="UP000000602">
    <property type="component" value="Chromosome"/>
</dbReference>
<protein>
    <submittedName>
        <fullName evidence="1">Uncharacterized protein</fullName>
    </submittedName>
</protein>
<dbReference type="AlphaFoldDB" id="Q6APD7"/>